<keyword evidence="1" id="KW-0472">Membrane</keyword>
<evidence type="ECO:0000256" key="1">
    <source>
        <dbReference type="SAM" id="Phobius"/>
    </source>
</evidence>
<feature type="transmembrane region" description="Helical" evidence="1">
    <location>
        <begin position="23"/>
        <end position="47"/>
    </location>
</feature>
<accession>A0A2P2N8N1</accession>
<organism evidence="2">
    <name type="scientific">Rhizophora mucronata</name>
    <name type="common">Asiatic mangrove</name>
    <dbReference type="NCBI Taxonomy" id="61149"/>
    <lineage>
        <taxon>Eukaryota</taxon>
        <taxon>Viridiplantae</taxon>
        <taxon>Streptophyta</taxon>
        <taxon>Embryophyta</taxon>
        <taxon>Tracheophyta</taxon>
        <taxon>Spermatophyta</taxon>
        <taxon>Magnoliopsida</taxon>
        <taxon>eudicotyledons</taxon>
        <taxon>Gunneridae</taxon>
        <taxon>Pentapetalae</taxon>
        <taxon>rosids</taxon>
        <taxon>fabids</taxon>
        <taxon>Malpighiales</taxon>
        <taxon>Rhizophoraceae</taxon>
        <taxon>Rhizophora</taxon>
    </lineage>
</organism>
<dbReference type="EMBL" id="GGEC01058321">
    <property type="protein sequence ID" value="MBX38805.1"/>
    <property type="molecule type" value="Transcribed_RNA"/>
</dbReference>
<name>A0A2P2N8N1_RHIMU</name>
<dbReference type="AlphaFoldDB" id="A0A2P2N8N1"/>
<keyword evidence="1" id="KW-0812">Transmembrane</keyword>
<proteinExistence type="predicted"/>
<reference evidence="2" key="1">
    <citation type="submission" date="2018-02" db="EMBL/GenBank/DDBJ databases">
        <title>Rhizophora mucronata_Transcriptome.</title>
        <authorList>
            <person name="Meera S.P."/>
            <person name="Sreeshan A."/>
            <person name="Augustine A."/>
        </authorList>
    </citation>
    <scope>NUCLEOTIDE SEQUENCE</scope>
    <source>
        <tissue evidence="2">Leaf</tissue>
    </source>
</reference>
<protein>
    <submittedName>
        <fullName evidence="2">Uncharacterized protein</fullName>
    </submittedName>
</protein>
<sequence length="49" mass="5564">MCSLKFICNWVLDSGSVFGFNSISYVVLSPCRGFFVGSNLFICKYFLPR</sequence>
<evidence type="ECO:0000313" key="2">
    <source>
        <dbReference type="EMBL" id="MBX38805.1"/>
    </source>
</evidence>
<keyword evidence="1" id="KW-1133">Transmembrane helix</keyword>